<feature type="transmembrane region" description="Helical" evidence="6">
    <location>
        <begin position="76"/>
        <end position="93"/>
    </location>
</feature>
<keyword evidence="2" id="KW-1003">Cell membrane</keyword>
<feature type="transmembrane region" description="Helical" evidence="6">
    <location>
        <begin position="105"/>
        <end position="127"/>
    </location>
</feature>
<feature type="transmembrane region" description="Helical" evidence="6">
    <location>
        <begin position="40"/>
        <end position="64"/>
    </location>
</feature>
<keyword evidence="5 6" id="KW-0472">Membrane</keyword>
<feature type="transmembrane region" description="Helical" evidence="6">
    <location>
        <begin position="9"/>
        <end position="28"/>
    </location>
</feature>
<dbReference type="RefSeq" id="WP_129080528.1">
    <property type="nucleotide sequence ID" value="NZ_QOUX01000047.1"/>
</dbReference>
<evidence type="ECO:0000313" key="8">
    <source>
        <dbReference type="Proteomes" id="UP000290649"/>
    </source>
</evidence>
<sequence length="204" mass="22261">MTEFTLKSGIFISFGAFLQGFAMAMFLFPHDIPSGGAAGIAILLNYFLHLPLGVALWLFNILVLAIAFKWLGWRKAVATISAITITSLTISILETSNLSAAMGKSLFADLVIGAIIFGFGVGFLFRYGASSGGMAIVALLIEKYRGKAPGKSMFYINTSIFLLISVIKDWKIILLAIFCQWLSTKVIDLVYQYKKPVKKLAKAS</sequence>
<dbReference type="Proteomes" id="UP000290649">
    <property type="component" value="Unassembled WGS sequence"/>
</dbReference>
<keyword evidence="4 6" id="KW-1133">Transmembrane helix</keyword>
<dbReference type="GO" id="GO:0005886">
    <property type="term" value="C:plasma membrane"/>
    <property type="evidence" value="ECO:0007669"/>
    <property type="project" value="UniProtKB-SubCell"/>
</dbReference>
<dbReference type="OrthoDB" id="2182285at2"/>
<reference evidence="7 8" key="1">
    <citation type="journal article" date="2019" name="Int. J. Syst. Evol. Microbiol.">
        <title>Anaerobacillus alkaliphilus sp. nov., a novel alkaliphilic and moderately halophilic bacterium.</title>
        <authorList>
            <person name="Borsodi A.K."/>
            <person name="Aszalos J.M."/>
            <person name="Bihari P."/>
            <person name="Nagy I."/>
            <person name="Schumann P."/>
            <person name="Sproer C."/>
            <person name="Kovacs A.L."/>
            <person name="Boka K."/>
            <person name="Dobosy P."/>
            <person name="Ovari M."/>
            <person name="Szili-Kovacs T."/>
            <person name="Toth E."/>
        </authorList>
    </citation>
    <scope>NUCLEOTIDE SEQUENCE [LARGE SCALE GENOMIC DNA]</scope>
    <source>
        <strain evidence="7 8">B16-10</strain>
    </source>
</reference>
<accession>A0A4Q0VNX3</accession>
<dbReference type="InterPro" id="IPR051461">
    <property type="entry name" value="UPF0750_membrane"/>
</dbReference>
<proteinExistence type="predicted"/>
<protein>
    <submittedName>
        <fullName evidence="7">YitT family protein</fullName>
    </submittedName>
</protein>
<evidence type="ECO:0000256" key="5">
    <source>
        <dbReference type="ARBA" id="ARBA00023136"/>
    </source>
</evidence>
<gene>
    <name evidence="7" type="ORF">DS745_22870</name>
</gene>
<dbReference type="PANTHER" id="PTHR33545">
    <property type="entry name" value="UPF0750 MEMBRANE PROTEIN YITT-RELATED"/>
    <property type="match status" value="1"/>
</dbReference>
<dbReference type="InterPro" id="IPR003740">
    <property type="entry name" value="YitT"/>
</dbReference>
<keyword evidence="8" id="KW-1185">Reference proteome</keyword>
<evidence type="ECO:0000256" key="1">
    <source>
        <dbReference type="ARBA" id="ARBA00004651"/>
    </source>
</evidence>
<organism evidence="7 8">
    <name type="scientific">Anaerobacillus alkaliphilus</name>
    <dbReference type="NCBI Taxonomy" id="1548597"/>
    <lineage>
        <taxon>Bacteria</taxon>
        <taxon>Bacillati</taxon>
        <taxon>Bacillota</taxon>
        <taxon>Bacilli</taxon>
        <taxon>Bacillales</taxon>
        <taxon>Bacillaceae</taxon>
        <taxon>Anaerobacillus</taxon>
    </lineage>
</organism>
<evidence type="ECO:0000256" key="2">
    <source>
        <dbReference type="ARBA" id="ARBA00022475"/>
    </source>
</evidence>
<evidence type="ECO:0000256" key="4">
    <source>
        <dbReference type="ARBA" id="ARBA00022989"/>
    </source>
</evidence>
<dbReference type="EMBL" id="QOUX01000047">
    <property type="protein sequence ID" value="RXI96552.1"/>
    <property type="molecule type" value="Genomic_DNA"/>
</dbReference>
<comment type="subcellular location">
    <subcellularLocation>
        <location evidence="1">Cell membrane</location>
        <topology evidence="1">Multi-pass membrane protein</topology>
    </subcellularLocation>
</comment>
<dbReference type="Pfam" id="PF02588">
    <property type="entry name" value="YitT_membrane"/>
    <property type="match status" value="1"/>
</dbReference>
<dbReference type="AlphaFoldDB" id="A0A4Q0VNX3"/>
<comment type="caution">
    <text evidence="7">The sequence shown here is derived from an EMBL/GenBank/DDBJ whole genome shotgun (WGS) entry which is preliminary data.</text>
</comment>
<dbReference type="PANTHER" id="PTHR33545:SF9">
    <property type="entry name" value="UPF0750 MEMBRANE PROTEIN YITE"/>
    <property type="match status" value="1"/>
</dbReference>
<name>A0A4Q0VNX3_9BACI</name>
<keyword evidence="3 6" id="KW-0812">Transmembrane</keyword>
<evidence type="ECO:0000313" key="7">
    <source>
        <dbReference type="EMBL" id="RXI96552.1"/>
    </source>
</evidence>
<evidence type="ECO:0000256" key="3">
    <source>
        <dbReference type="ARBA" id="ARBA00022692"/>
    </source>
</evidence>
<evidence type="ECO:0000256" key="6">
    <source>
        <dbReference type="SAM" id="Phobius"/>
    </source>
</evidence>